<evidence type="ECO:0000313" key="2">
    <source>
        <dbReference type="EMBL" id="EJT80534.1"/>
    </source>
</evidence>
<reference evidence="2" key="2">
    <citation type="submission" date="2010-07" db="EMBL/GenBank/DDBJ databases">
        <authorList>
            <consortium name="The Broad Institute Genome Sequencing Platform"/>
            <consortium name="Broad Institute Genome Sequencing Center for Infectious Disease"/>
            <person name="Ma L.-J."/>
            <person name="Dead R."/>
            <person name="Young S."/>
            <person name="Zeng Q."/>
            <person name="Koehrsen M."/>
            <person name="Alvarado L."/>
            <person name="Berlin A."/>
            <person name="Chapman S.B."/>
            <person name="Chen Z."/>
            <person name="Freedman E."/>
            <person name="Gellesch M."/>
            <person name="Goldberg J."/>
            <person name="Griggs A."/>
            <person name="Gujja S."/>
            <person name="Heilman E.R."/>
            <person name="Heiman D."/>
            <person name="Hepburn T."/>
            <person name="Howarth C."/>
            <person name="Jen D."/>
            <person name="Larson L."/>
            <person name="Mehta T."/>
            <person name="Neiman D."/>
            <person name="Pearson M."/>
            <person name="Roberts A."/>
            <person name="Saif S."/>
            <person name="Shea T."/>
            <person name="Shenoy N."/>
            <person name="Sisk P."/>
            <person name="Stolte C."/>
            <person name="Sykes S."/>
            <person name="Walk T."/>
            <person name="White J."/>
            <person name="Yandava C."/>
            <person name="Haas B."/>
            <person name="Nusbaum C."/>
            <person name="Birren B."/>
        </authorList>
    </citation>
    <scope>NUCLEOTIDE SEQUENCE</scope>
    <source>
        <strain evidence="2">R3-111a-1</strain>
    </source>
</reference>
<dbReference type="AlphaFoldDB" id="J3NGZ4"/>
<sequence>MCSPRVVPYVVDAAADPRAEELVEMQSPAAAASPTTEELAEMQRAQNAWVSESQEQHQYKSRTEMHREKVRQQLGRSHERCRTVGRSLTSGSTSSSGSQQQQQQQNRPHHDQPAHGSDRRYERRDGRTGGDGGYDSDEGSNYSTDTVRPGATSRSGGSARHHERPDADAGPSRSGHRRERGRTPASPPPQPKSSFPATRRDWRPSGDGDGGAF</sequence>
<accession>J3NGZ4</accession>
<dbReference type="Proteomes" id="UP000006039">
    <property type="component" value="Unassembled WGS sequence"/>
</dbReference>
<dbReference type="HOGENOM" id="CLU_1294469_0_0_1"/>
<feature type="compositionally biased region" description="Basic and acidic residues" evidence="1">
    <location>
        <begin position="108"/>
        <end position="128"/>
    </location>
</feature>
<feature type="compositionally biased region" description="Basic and acidic residues" evidence="1">
    <location>
        <begin position="54"/>
        <end position="82"/>
    </location>
</feature>
<protein>
    <submittedName>
        <fullName evidence="2 3">Uncharacterized protein</fullName>
    </submittedName>
</protein>
<dbReference type="RefSeq" id="XP_009216543.1">
    <property type="nucleotide sequence ID" value="XM_009218279.1"/>
</dbReference>
<name>J3NGZ4_GAET3</name>
<keyword evidence="4" id="KW-1185">Reference proteome</keyword>
<feature type="compositionally biased region" description="Low complexity" evidence="1">
    <location>
        <begin position="87"/>
        <end position="105"/>
    </location>
</feature>
<feature type="region of interest" description="Disordered" evidence="1">
    <location>
        <begin position="25"/>
        <end position="213"/>
    </location>
</feature>
<gene>
    <name evidence="3" type="primary">20340988</name>
    <name evidence="2" type="ORF">GGTG_00530</name>
</gene>
<proteinExistence type="predicted"/>
<dbReference type="GeneID" id="20340988"/>
<reference evidence="2" key="3">
    <citation type="submission" date="2010-09" db="EMBL/GenBank/DDBJ databases">
        <title>Annotation of Gaeumannomyces graminis var. tritici R3-111a-1.</title>
        <authorList>
            <consortium name="The Broad Institute Genome Sequencing Platform"/>
            <person name="Ma L.-J."/>
            <person name="Dead R."/>
            <person name="Young S.K."/>
            <person name="Zeng Q."/>
            <person name="Gargeya S."/>
            <person name="Fitzgerald M."/>
            <person name="Haas B."/>
            <person name="Abouelleil A."/>
            <person name="Alvarado L."/>
            <person name="Arachchi H.M."/>
            <person name="Berlin A."/>
            <person name="Brown A."/>
            <person name="Chapman S.B."/>
            <person name="Chen Z."/>
            <person name="Dunbar C."/>
            <person name="Freedman E."/>
            <person name="Gearin G."/>
            <person name="Gellesch M."/>
            <person name="Goldberg J."/>
            <person name="Griggs A."/>
            <person name="Gujja S."/>
            <person name="Heiman D."/>
            <person name="Howarth C."/>
            <person name="Larson L."/>
            <person name="Lui A."/>
            <person name="MacDonald P.J.P."/>
            <person name="Mehta T."/>
            <person name="Montmayeur A."/>
            <person name="Murphy C."/>
            <person name="Neiman D."/>
            <person name="Pearson M."/>
            <person name="Priest M."/>
            <person name="Roberts A."/>
            <person name="Saif S."/>
            <person name="Shea T."/>
            <person name="Shenoy N."/>
            <person name="Sisk P."/>
            <person name="Stolte C."/>
            <person name="Sykes S."/>
            <person name="Yandava C."/>
            <person name="Wortman J."/>
            <person name="Nusbaum C."/>
            <person name="Birren B."/>
        </authorList>
    </citation>
    <scope>NUCLEOTIDE SEQUENCE</scope>
    <source>
        <strain evidence="2">R3-111a-1</strain>
    </source>
</reference>
<organism evidence="2">
    <name type="scientific">Gaeumannomyces tritici (strain R3-111a-1)</name>
    <name type="common">Wheat and barley take-all root rot fungus</name>
    <name type="synonym">Gaeumannomyces graminis var. tritici</name>
    <dbReference type="NCBI Taxonomy" id="644352"/>
    <lineage>
        <taxon>Eukaryota</taxon>
        <taxon>Fungi</taxon>
        <taxon>Dikarya</taxon>
        <taxon>Ascomycota</taxon>
        <taxon>Pezizomycotina</taxon>
        <taxon>Sordariomycetes</taxon>
        <taxon>Sordariomycetidae</taxon>
        <taxon>Magnaporthales</taxon>
        <taxon>Magnaporthaceae</taxon>
        <taxon>Gaeumannomyces</taxon>
    </lineage>
</organism>
<dbReference type="EnsemblFungi" id="EJT80534">
    <property type="protein sequence ID" value="EJT80534"/>
    <property type="gene ID" value="GGTG_00530"/>
</dbReference>
<dbReference type="eggNOG" id="ENOG502R74P">
    <property type="taxonomic scope" value="Eukaryota"/>
</dbReference>
<evidence type="ECO:0000313" key="3">
    <source>
        <dbReference type="EnsemblFungi" id="EJT80534"/>
    </source>
</evidence>
<dbReference type="VEuPathDB" id="FungiDB:GGTG_00530"/>
<reference evidence="4" key="1">
    <citation type="submission" date="2010-07" db="EMBL/GenBank/DDBJ databases">
        <title>The genome sequence of Gaeumannomyces graminis var. tritici strain R3-111a-1.</title>
        <authorList>
            <consortium name="The Broad Institute Genome Sequencing Platform"/>
            <person name="Ma L.-J."/>
            <person name="Dead R."/>
            <person name="Young S."/>
            <person name="Zeng Q."/>
            <person name="Koehrsen M."/>
            <person name="Alvarado L."/>
            <person name="Berlin A."/>
            <person name="Chapman S.B."/>
            <person name="Chen Z."/>
            <person name="Freedman E."/>
            <person name="Gellesch M."/>
            <person name="Goldberg J."/>
            <person name="Griggs A."/>
            <person name="Gujja S."/>
            <person name="Heilman E.R."/>
            <person name="Heiman D."/>
            <person name="Hepburn T."/>
            <person name="Howarth C."/>
            <person name="Jen D."/>
            <person name="Larson L."/>
            <person name="Mehta T."/>
            <person name="Neiman D."/>
            <person name="Pearson M."/>
            <person name="Roberts A."/>
            <person name="Saif S."/>
            <person name="Shea T."/>
            <person name="Shenoy N."/>
            <person name="Sisk P."/>
            <person name="Stolte C."/>
            <person name="Sykes S."/>
            <person name="Walk T."/>
            <person name="White J."/>
            <person name="Yandava C."/>
            <person name="Haas B."/>
            <person name="Nusbaum C."/>
            <person name="Birren B."/>
        </authorList>
    </citation>
    <scope>NUCLEOTIDE SEQUENCE [LARGE SCALE GENOMIC DNA]</scope>
    <source>
        <strain evidence="4">R3-111a-1</strain>
    </source>
</reference>
<evidence type="ECO:0000256" key="1">
    <source>
        <dbReference type="SAM" id="MobiDB-lite"/>
    </source>
</evidence>
<reference evidence="3" key="4">
    <citation type="journal article" date="2015" name="G3 (Bethesda)">
        <title>Genome sequences of three phytopathogenic species of the Magnaporthaceae family of fungi.</title>
        <authorList>
            <person name="Okagaki L.H."/>
            <person name="Nunes C.C."/>
            <person name="Sailsbery J."/>
            <person name="Clay B."/>
            <person name="Brown D."/>
            <person name="John T."/>
            <person name="Oh Y."/>
            <person name="Young N."/>
            <person name="Fitzgerald M."/>
            <person name="Haas B.J."/>
            <person name="Zeng Q."/>
            <person name="Young S."/>
            <person name="Adiconis X."/>
            <person name="Fan L."/>
            <person name="Levin J.Z."/>
            <person name="Mitchell T.K."/>
            <person name="Okubara P.A."/>
            <person name="Farman M.L."/>
            <person name="Kohn L.M."/>
            <person name="Birren B."/>
            <person name="Ma L.-J."/>
            <person name="Dean R.A."/>
        </authorList>
    </citation>
    <scope>NUCLEOTIDE SEQUENCE</scope>
    <source>
        <strain evidence="3">R3-111a-1</strain>
    </source>
</reference>
<reference evidence="3" key="5">
    <citation type="submission" date="2018-04" db="UniProtKB">
        <authorList>
            <consortium name="EnsemblFungi"/>
        </authorList>
    </citation>
    <scope>IDENTIFICATION</scope>
    <source>
        <strain evidence="3">R3-111a-1</strain>
    </source>
</reference>
<dbReference type="EMBL" id="GL385395">
    <property type="protein sequence ID" value="EJT80534.1"/>
    <property type="molecule type" value="Genomic_DNA"/>
</dbReference>
<feature type="compositionally biased region" description="Polar residues" evidence="1">
    <location>
        <begin position="44"/>
        <end position="53"/>
    </location>
</feature>
<evidence type="ECO:0000313" key="4">
    <source>
        <dbReference type="Proteomes" id="UP000006039"/>
    </source>
</evidence>